<dbReference type="PROSITE" id="PS51257">
    <property type="entry name" value="PROKAR_LIPOPROTEIN"/>
    <property type="match status" value="1"/>
</dbReference>
<feature type="transmembrane region" description="Helical" evidence="1">
    <location>
        <begin position="33"/>
        <end position="52"/>
    </location>
</feature>
<name>A0ABV3ZA75_9BACT</name>
<proteinExistence type="predicted"/>
<evidence type="ECO:0000313" key="2">
    <source>
        <dbReference type="EMBL" id="MEX6686762.1"/>
    </source>
</evidence>
<organism evidence="2 3">
    <name type="scientific">Danxiaibacter flavus</name>
    <dbReference type="NCBI Taxonomy" id="3049108"/>
    <lineage>
        <taxon>Bacteria</taxon>
        <taxon>Pseudomonadati</taxon>
        <taxon>Bacteroidota</taxon>
        <taxon>Chitinophagia</taxon>
        <taxon>Chitinophagales</taxon>
        <taxon>Chitinophagaceae</taxon>
        <taxon>Danxiaibacter</taxon>
    </lineage>
</organism>
<dbReference type="RefSeq" id="WP_369328158.1">
    <property type="nucleotide sequence ID" value="NZ_JAULBC010000001.1"/>
</dbReference>
<dbReference type="Proteomes" id="UP001560573">
    <property type="component" value="Unassembled WGS sequence"/>
</dbReference>
<dbReference type="EMBL" id="JAULBC010000001">
    <property type="protein sequence ID" value="MEX6686762.1"/>
    <property type="molecule type" value="Genomic_DNA"/>
</dbReference>
<evidence type="ECO:0000256" key="1">
    <source>
        <dbReference type="SAM" id="Phobius"/>
    </source>
</evidence>
<protein>
    <submittedName>
        <fullName evidence="2">Uncharacterized protein</fullName>
    </submittedName>
</protein>
<reference evidence="2 3" key="1">
    <citation type="submission" date="2023-07" db="EMBL/GenBank/DDBJ databases">
        <authorList>
            <person name="Lian W.-H."/>
        </authorList>
    </citation>
    <scope>NUCLEOTIDE SEQUENCE [LARGE SCALE GENOMIC DNA]</scope>
    <source>
        <strain evidence="2 3">SYSU DXS3180</strain>
    </source>
</reference>
<keyword evidence="3" id="KW-1185">Reference proteome</keyword>
<keyword evidence="1" id="KW-0472">Membrane</keyword>
<accession>A0ABV3ZA75</accession>
<sequence>MLRVIAFLRIVGVVCLMVFIGCKILGYHQVANYVIRVTLVSFSVIIALQLYYRYIRDYFGKKDVDADECNVS</sequence>
<keyword evidence="1" id="KW-0812">Transmembrane</keyword>
<keyword evidence="1" id="KW-1133">Transmembrane helix</keyword>
<gene>
    <name evidence="2" type="ORF">QTN47_04610</name>
</gene>
<comment type="caution">
    <text evidence="2">The sequence shown here is derived from an EMBL/GenBank/DDBJ whole genome shotgun (WGS) entry which is preliminary data.</text>
</comment>
<feature type="transmembrane region" description="Helical" evidence="1">
    <location>
        <begin position="7"/>
        <end position="27"/>
    </location>
</feature>
<evidence type="ECO:0000313" key="3">
    <source>
        <dbReference type="Proteomes" id="UP001560573"/>
    </source>
</evidence>